<dbReference type="AlphaFoldDB" id="A0A6J5DMK9"/>
<keyword evidence="2" id="KW-1185">Reference proteome</keyword>
<sequence>MRDPSLGELRAGEGAAELSLTREEALESTGRACKVPQPTGGFVYGFIVEVHPTGDFVRFRKGVSSRVGPQWVRREDVMLQPLDAEAGEQLRLRFESTSE</sequence>
<dbReference type="EMBL" id="CADIKH010000009">
    <property type="protein sequence ID" value="CAB3754432.1"/>
    <property type="molecule type" value="Genomic_DNA"/>
</dbReference>
<gene>
    <name evidence="1" type="ORF">LMG29542_02351</name>
</gene>
<reference evidence="1 2" key="1">
    <citation type="submission" date="2020-04" db="EMBL/GenBank/DDBJ databases">
        <authorList>
            <person name="De Canck E."/>
        </authorList>
    </citation>
    <scope>NUCLEOTIDE SEQUENCE [LARGE SCALE GENOMIC DNA]</scope>
    <source>
        <strain evidence="1 2">LMG 29542</strain>
    </source>
</reference>
<evidence type="ECO:0000313" key="2">
    <source>
        <dbReference type="Proteomes" id="UP000494363"/>
    </source>
</evidence>
<name>A0A6J5DMK9_9BURK</name>
<organism evidence="1 2">
    <name type="scientific">Paraburkholderia humisilvae</name>
    <dbReference type="NCBI Taxonomy" id="627669"/>
    <lineage>
        <taxon>Bacteria</taxon>
        <taxon>Pseudomonadati</taxon>
        <taxon>Pseudomonadota</taxon>
        <taxon>Betaproteobacteria</taxon>
        <taxon>Burkholderiales</taxon>
        <taxon>Burkholderiaceae</taxon>
        <taxon>Paraburkholderia</taxon>
    </lineage>
</organism>
<protein>
    <submittedName>
        <fullName evidence="1">Uncharacterized protein</fullName>
    </submittedName>
</protein>
<accession>A0A6J5DMK9</accession>
<proteinExistence type="predicted"/>
<evidence type="ECO:0000313" key="1">
    <source>
        <dbReference type="EMBL" id="CAB3754432.1"/>
    </source>
</evidence>
<dbReference type="Proteomes" id="UP000494363">
    <property type="component" value="Unassembled WGS sequence"/>
</dbReference>